<feature type="non-terminal residue" evidence="4">
    <location>
        <position position="1"/>
    </location>
</feature>
<evidence type="ECO:0000313" key="4">
    <source>
        <dbReference type="EMBL" id="HAC29595.1"/>
    </source>
</evidence>
<dbReference type="PANTHER" id="PTHR43853">
    <property type="entry name" value="3-KETOACYL-COA THIOLASE, PEROXISOMAL"/>
    <property type="match status" value="1"/>
</dbReference>
<keyword evidence="2" id="KW-0443">Lipid metabolism</keyword>
<evidence type="ECO:0000259" key="3">
    <source>
        <dbReference type="Pfam" id="PF00108"/>
    </source>
</evidence>
<keyword evidence="1" id="KW-0276">Fatty acid metabolism</keyword>
<dbReference type="EMBL" id="DLYI01000231">
    <property type="protein sequence ID" value="HAC29595.1"/>
    <property type="molecule type" value="Genomic_DNA"/>
</dbReference>
<comment type="caution">
    <text evidence="4">The sequence shown here is derived from an EMBL/GenBank/DDBJ whole genome shotgun (WGS) entry which is preliminary data.</text>
</comment>
<dbReference type="AlphaFoldDB" id="A0A3B8WSJ5"/>
<dbReference type="InterPro" id="IPR016039">
    <property type="entry name" value="Thiolase-like"/>
</dbReference>
<evidence type="ECO:0000256" key="2">
    <source>
        <dbReference type="ARBA" id="ARBA00023098"/>
    </source>
</evidence>
<name>A0A3B8WSJ5_MARNT</name>
<evidence type="ECO:0000256" key="1">
    <source>
        <dbReference type="ARBA" id="ARBA00022832"/>
    </source>
</evidence>
<keyword evidence="4" id="KW-0012">Acyltransferase</keyword>
<organism evidence="4 5">
    <name type="scientific">Marinobacter nauticus</name>
    <name type="common">Marinobacter hydrocarbonoclasticus</name>
    <name type="synonym">Marinobacter aquaeolei</name>
    <dbReference type="NCBI Taxonomy" id="2743"/>
    <lineage>
        <taxon>Bacteria</taxon>
        <taxon>Pseudomonadati</taxon>
        <taxon>Pseudomonadota</taxon>
        <taxon>Gammaproteobacteria</taxon>
        <taxon>Pseudomonadales</taxon>
        <taxon>Marinobacteraceae</taxon>
        <taxon>Marinobacter</taxon>
    </lineage>
</organism>
<keyword evidence="4" id="KW-0808">Transferase</keyword>
<evidence type="ECO:0000313" key="5">
    <source>
        <dbReference type="Proteomes" id="UP000261325"/>
    </source>
</evidence>
<dbReference type="GO" id="GO:0006635">
    <property type="term" value="P:fatty acid beta-oxidation"/>
    <property type="evidence" value="ECO:0007669"/>
    <property type="project" value="TreeGrafter"/>
</dbReference>
<dbReference type="Gene3D" id="3.40.47.10">
    <property type="match status" value="1"/>
</dbReference>
<dbReference type="GO" id="GO:0010124">
    <property type="term" value="P:phenylacetate catabolic process"/>
    <property type="evidence" value="ECO:0007669"/>
    <property type="project" value="TreeGrafter"/>
</dbReference>
<dbReference type="SUPFAM" id="SSF53901">
    <property type="entry name" value="Thiolase-like"/>
    <property type="match status" value="1"/>
</dbReference>
<feature type="domain" description="Thiolase N-terminal" evidence="3">
    <location>
        <begin position="1"/>
        <end position="41"/>
    </location>
</feature>
<proteinExistence type="predicted"/>
<sequence length="71" mass="7360">RPNTTLEGLASLDAVRGPGQFVTAGNASQLSDGASVCTVMDSTYAEKHNIEPMGIFRGFAVAGCEPDEMGI</sequence>
<dbReference type="Pfam" id="PF00108">
    <property type="entry name" value="Thiolase_N"/>
    <property type="match status" value="1"/>
</dbReference>
<reference evidence="4 5" key="1">
    <citation type="journal article" date="2018" name="Nat. Biotechnol.">
        <title>A standardized bacterial taxonomy based on genome phylogeny substantially revises the tree of life.</title>
        <authorList>
            <person name="Parks D.H."/>
            <person name="Chuvochina M."/>
            <person name="Waite D.W."/>
            <person name="Rinke C."/>
            <person name="Skarshewski A."/>
            <person name="Chaumeil P.A."/>
            <person name="Hugenholtz P."/>
        </authorList>
    </citation>
    <scope>NUCLEOTIDE SEQUENCE [LARGE SCALE GENOMIC DNA]</scope>
    <source>
        <strain evidence="4">UBA9049</strain>
    </source>
</reference>
<accession>A0A3B8WSJ5</accession>
<dbReference type="Proteomes" id="UP000261325">
    <property type="component" value="Unassembled WGS sequence"/>
</dbReference>
<gene>
    <name evidence="4" type="ORF">DCF82_17585</name>
</gene>
<protein>
    <submittedName>
        <fullName evidence="4">Acetyl-CoA C-acyltransferase</fullName>
    </submittedName>
</protein>
<dbReference type="PANTHER" id="PTHR43853:SF8">
    <property type="entry name" value="3-KETOACYL-COA THIOLASE, PEROXISOMAL"/>
    <property type="match status" value="1"/>
</dbReference>
<dbReference type="InterPro" id="IPR050215">
    <property type="entry name" value="Thiolase-like_sf_Thiolase"/>
</dbReference>
<feature type="non-terminal residue" evidence="4">
    <location>
        <position position="71"/>
    </location>
</feature>
<dbReference type="GO" id="GO:0003988">
    <property type="term" value="F:acetyl-CoA C-acyltransferase activity"/>
    <property type="evidence" value="ECO:0007669"/>
    <property type="project" value="TreeGrafter"/>
</dbReference>
<dbReference type="InterPro" id="IPR020616">
    <property type="entry name" value="Thiolase_N"/>
</dbReference>